<dbReference type="PANTHER" id="PTHR34094:SF1">
    <property type="entry name" value="PROTEIN FAM185A"/>
    <property type="match status" value="1"/>
</dbReference>
<sequence length="272" mass="28082">MRLVAIGVLGLGALELLLSGCAGAGVLSSFNDETTIEEPISTLRLDGVAGDVTVRIGDTARVERVVRYDEQRPGVTHAVRGGTLTLGRCPLSDCWLSYEVTVPKGTAVTGSVHSGDISLTEPGEVRLTTEAGSVRAERVDGPVRVESAAGDVTVDGADGPVSVRATAGSIRLTDVVGDIDAQTESGDVRGERLAGAAFTASTTSGSVRLALTDPRQVRANVQSGDIDLDVPRGPYQVEATVDSGATSIEVDTSERARRSLELAAGSGQITVR</sequence>
<dbReference type="EMBL" id="SLXQ01000001">
    <property type="protein sequence ID" value="TCP57261.1"/>
    <property type="molecule type" value="Genomic_DNA"/>
</dbReference>
<dbReference type="AlphaFoldDB" id="A0A4R2RC15"/>
<feature type="domain" description="DUF4097" evidence="1">
    <location>
        <begin position="99"/>
        <end position="271"/>
    </location>
</feature>
<evidence type="ECO:0000313" key="2">
    <source>
        <dbReference type="EMBL" id="TCP57261.1"/>
    </source>
</evidence>
<dbReference type="RefSeq" id="WP_132875760.1">
    <property type="nucleotide sequence ID" value="NZ_SLXQ01000001.1"/>
</dbReference>
<keyword evidence="3" id="KW-1185">Reference proteome</keyword>
<comment type="caution">
    <text evidence="2">The sequence shown here is derived from an EMBL/GenBank/DDBJ whole genome shotgun (WGS) entry which is preliminary data.</text>
</comment>
<accession>A0A4R2RC15</accession>
<protein>
    <submittedName>
        <fullName evidence="2">Putative adhesin</fullName>
    </submittedName>
</protein>
<dbReference type="OrthoDB" id="4331847at2"/>
<evidence type="ECO:0000313" key="3">
    <source>
        <dbReference type="Proteomes" id="UP000294911"/>
    </source>
</evidence>
<dbReference type="Proteomes" id="UP000294911">
    <property type="component" value="Unassembled WGS sequence"/>
</dbReference>
<reference evidence="2 3" key="1">
    <citation type="submission" date="2019-03" db="EMBL/GenBank/DDBJ databases">
        <title>Genomic Encyclopedia of Type Strains, Phase IV (KMG-IV): sequencing the most valuable type-strain genomes for metagenomic binning, comparative biology and taxonomic classification.</title>
        <authorList>
            <person name="Goeker M."/>
        </authorList>
    </citation>
    <scope>NUCLEOTIDE SEQUENCE [LARGE SCALE GENOMIC DNA]</scope>
    <source>
        <strain evidence="2 3">DSM 45765</strain>
    </source>
</reference>
<name>A0A4R2RC15_9PSEU</name>
<gene>
    <name evidence="2" type="ORF">EV191_1011214</name>
</gene>
<proteinExistence type="predicted"/>
<dbReference type="Pfam" id="PF13349">
    <property type="entry name" value="DUF4097"/>
    <property type="match status" value="1"/>
</dbReference>
<evidence type="ECO:0000259" key="1">
    <source>
        <dbReference type="Pfam" id="PF13349"/>
    </source>
</evidence>
<dbReference type="InterPro" id="IPR025164">
    <property type="entry name" value="Toastrack_DUF4097"/>
</dbReference>
<dbReference type="PANTHER" id="PTHR34094">
    <property type="match status" value="1"/>
</dbReference>
<organism evidence="2 3">
    <name type="scientific">Tamaricihabitans halophyticus</name>
    <dbReference type="NCBI Taxonomy" id="1262583"/>
    <lineage>
        <taxon>Bacteria</taxon>
        <taxon>Bacillati</taxon>
        <taxon>Actinomycetota</taxon>
        <taxon>Actinomycetes</taxon>
        <taxon>Pseudonocardiales</taxon>
        <taxon>Pseudonocardiaceae</taxon>
        <taxon>Tamaricihabitans</taxon>
    </lineage>
</organism>